<keyword evidence="5" id="KW-0631">Potassium channel</keyword>
<dbReference type="Pfam" id="PF03493">
    <property type="entry name" value="BK_channel_a"/>
    <property type="match status" value="1"/>
</dbReference>
<keyword evidence="9 13" id="KW-0472">Membrane</keyword>
<feature type="transmembrane region" description="Helical" evidence="13">
    <location>
        <begin position="196"/>
        <end position="220"/>
    </location>
</feature>
<feature type="transmembrane region" description="Helical" evidence="13">
    <location>
        <begin position="22"/>
        <end position="45"/>
    </location>
</feature>
<name>A0ABN9TG89_9DINO</name>
<feature type="transmembrane region" description="Helical" evidence="13">
    <location>
        <begin position="260"/>
        <end position="281"/>
    </location>
</feature>
<keyword evidence="3" id="KW-0633">Potassium transport</keyword>
<evidence type="ECO:0000256" key="8">
    <source>
        <dbReference type="ARBA" id="ARBA00023065"/>
    </source>
</evidence>
<dbReference type="PANTHER" id="PTHR10027">
    <property type="entry name" value="CALCIUM-ACTIVATED POTASSIUM CHANNEL ALPHA CHAIN"/>
    <property type="match status" value="1"/>
</dbReference>
<dbReference type="Proteomes" id="UP001189429">
    <property type="component" value="Unassembled WGS sequence"/>
</dbReference>
<keyword evidence="4 13" id="KW-0812">Transmembrane</keyword>
<organism evidence="17 18">
    <name type="scientific">Prorocentrum cordatum</name>
    <dbReference type="NCBI Taxonomy" id="2364126"/>
    <lineage>
        <taxon>Eukaryota</taxon>
        <taxon>Sar</taxon>
        <taxon>Alveolata</taxon>
        <taxon>Dinophyceae</taxon>
        <taxon>Prorocentrales</taxon>
        <taxon>Prorocentraceae</taxon>
        <taxon>Prorocentrum</taxon>
    </lineage>
</organism>
<dbReference type="Gene3D" id="3.40.50.720">
    <property type="entry name" value="NAD(P)-binding Rossmann-like Domain"/>
    <property type="match status" value="2"/>
</dbReference>
<evidence type="ECO:0000256" key="1">
    <source>
        <dbReference type="ARBA" id="ARBA00004141"/>
    </source>
</evidence>
<dbReference type="InterPro" id="IPR003929">
    <property type="entry name" value="K_chnl_BK_asu"/>
</dbReference>
<proteinExistence type="predicted"/>
<keyword evidence="10" id="KW-0407">Ion channel</keyword>
<feature type="compositionally biased region" description="Low complexity" evidence="12">
    <location>
        <begin position="807"/>
        <end position="819"/>
    </location>
</feature>
<comment type="subcellular location">
    <subcellularLocation>
        <location evidence="1">Membrane</location>
        <topology evidence="1">Multi-pass membrane protein</topology>
    </subcellularLocation>
</comment>
<feature type="region of interest" description="Disordered" evidence="12">
    <location>
        <begin position="796"/>
        <end position="843"/>
    </location>
</feature>
<evidence type="ECO:0000256" key="4">
    <source>
        <dbReference type="ARBA" id="ARBA00022692"/>
    </source>
</evidence>
<keyword evidence="7 13" id="KW-1133">Transmembrane helix</keyword>
<comment type="catalytic activity">
    <reaction evidence="11">
        <text>K(+)(in) = K(+)(out)</text>
        <dbReference type="Rhea" id="RHEA:29463"/>
        <dbReference type="ChEBI" id="CHEBI:29103"/>
    </reaction>
</comment>
<evidence type="ECO:0000256" key="12">
    <source>
        <dbReference type="SAM" id="MobiDB-lite"/>
    </source>
</evidence>
<evidence type="ECO:0000256" key="2">
    <source>
        <dbReference type="ARBA" id="ARBA00022448"/>
    </source>
</evidence>
<evidence type="ECO:0000256" key="3">
    <source>
        <dbReference type="ARBA" id="ARBA00022538"/>
    </source>
</evidence>
<feature type="transmembrane region" description="Helical" evidence="13">
    <location>
        <begin position="66"/>
        <end position="86"/>
    </location>
</feature>
<evidence type="ECO:0000313" key="17">
    <source>
        <dbReference type="EMBL" id="CAK0844836.1"/>
    </source>
</evidence>
<feature type="transmembrane region" description="Helical" evidence="13">
    <location>
        <begin position="232"/>
        <end position="251"/>
    </location>
</feature>
<feature type="transmembrane region" description="Helical" evidence="13">
    <location>
        <begin position="98"/>
        <end position="121"/>
    </location>
</feature>
<evidence type="ECO:0000256" key="9">
    <source>
        <dbReference type="ARBA" id="ARBA00023136"/>
    </source>
</evidence>
<keyword evidence="2" id="KW-0813">Transport</keyword>
<comment type="caution">
    <text evidence="17">The sequence shown here is derived from an EMBL/GenBank/DDBJ whole genome shotgun (WGS) entry which is preliminary data.</text>
</comment>
<evidence type="ECO:0000256" key="5">
    <source>
        <dbReference type="ARBA" id="ARBA00022826"/>
    </source>
</evidence>
<feature type="domain" description="RCK N-terminal" evidence="16">
    <location>
        <begin position="901"/>
        <end position="993"/>
    </location>
</feature>
<evidence type="ECO:0000256" key="10">
    <source>
        <dbReference type="ARBA" id="ARBA00023303"/>
    </source>
</evidence>
<dbReference type="EMBL" id="CAUYUJ010014696">
    <property type="protein sequence ID" value="CAK0844836.1"/>
    <property type="molecule type" value="Genomic_DNA"/>
</dbReference>
<dbReference type="Pfam" id="PF22614">
    <property type="entry name" value="Slo-like_RCK"/>
    <property type="match status" value="2"/>
</dbReference>
<feature type="domain" description="RCK N-terminal" evidence="16">
    <location>
        <begin position="305"/>
        <end position="433"/>
    </location>
</feature>
<keyword evidence="18" id="KW-1185">Reference proteome</keyword>
<evidence type="ECO:0000259" key="16">
    <source>
        <dbReference type="Pfam" id="PF22614"/>
    </source>
</evidence>
<protein>
    <recommendedName>
        <fullName evidence="19">Calcium-activated potassium channel BK alpha subunit domain-containing protein</fullName>
    </recommendedName>
</protein>
<evidence type="ECO:0000259" key="15">
    <source>
        <dbReference type="Pfam" id="PF07885"/>
    </source>
</evidence>
<evidence type="ECO:0000256" key="6">
    <source>
        <dbReference type="ARBA" id="ARBA00022958"/>
    </source>
</evidence>
<evidence type="ECO:0000313" key="18">
    <source>
        <dbReference type="Proteomes" id="UP001189429"/>
    </source>
</evidence>
<sequence length="1205" mass="130655">MSSWTCTNDCVDVSWEHVQAQVLVAAVPWVLLSITGCALSCYLPYMPIGANARQRFTCYESGLSSSSVGAAISVLFVHLLQCVAFATRSASRSVDQMYFGMEVLGTLFVCLDILAAWIFVVSNGITAVMRASLGQLLLDCLVVTSVVGVALDVPNRGRTWFSFSFLAALRLVRILNHLLEDNLGNVRSSSAWRKQVLFHLLQLALFVYAVAAMVMVFELIGTPNMPVESWDVGPSIFFAFSTLLTIGDVALKPKTLLGRLVATGMTVWTGIFFVTAVYPLLKDLLLGTQWRRRSYRKSWSRRRASHVIVSGNPTATMLMDFIEEMYHENHFDSDESFDQLANDCVIMLPNERTLSRVALLLRLRSSMRFRDRVLLLHGELFSARDAKRAELHRAQRVFVLPDLGTLDVATDDRQNIMRTFAVCRATPGIPIYCVLHRAEFDTETLAASGSASTFLSVEDTKLSLMGMASLTRGSLSLVCNLCRSVGFSGDLSKLVPWQRDYERSIGIELYQVMLSVSYHGCTFAQAAEDINERSEDGDVYLIGLIERKVAVVDGRTVKVPKATMHPGALHVLELTTGAVSGVFIAPQLSAILQADPTTDPTLKSSKLPSQLMSLDKGRKSRDVKSQRLGSAAVGRLAKEDQSEDLVPFSPKASRLRAIAAATAGGDLVAEGLTLGPVALAHLTEGATIRTGAASEGQAAESAIQEALTNRQDQLQRRAHQKEASGVPKSKLVLDREAALERKLKGKVQQFAVDSYEAAVRDIRNRMLASGAGPDVVAGVTIPDEVVDKYWSAEQAAEREDGAGGAPGSPTSPSGRPRASLDMPASGDGIRSSSSDPLEEARRLDEAHRKVKAALVASPAPPKGVLEGGGHLLVCVVGDTTDSSELAGSVIGRNTRPSLGPRLYRFLAPLHATAGVQPHRALVILSEELPGDWYRLQELAGVYHIRGSALSLDDLHRAAFQTASAIAVVRAHDMMGGTTGKVSDARVILACSLIEGNLPTGSQCVVVTDHAFKGSMDFLPATKVPIERPPHETVNPYFGGDVLDSIKGALSATKGIPPDDSVALRPPRCPEDFEELVSSDFTYHPRYMRGQAFTSSFVTSLMASTLYNPSILVMVDALMRAPMMVLHVPFGFTQRTYGEFCFWLLSDRNILALGLYRSATAAEADATGKPVDETKPTHHFVYTAPQAFATRLVKTDQVIALAPSTS</sequence>
<dbReference type="Pfam" id="PF07885">
    <property type="entry name" value="Ion_trans_2"/>
    <property type="match status" value="1"/>
</dbReference>
<feature type="domain" description="Potassium channel" evidence="15">
    <location>
        <begin position="205"/>
        <end position="277"/>
    </location>
</feature>
<dbReference type="PANTHER" id="PTHR10027:SF10">
    <property type="entry name" value="SLOWPOKE 2, ISOFORM D"/>
    <property type="match status" value="1"/>
</dbReference>
<dbReference type="Gene3D" id="1.10.287.70">
    <property type="match status" value="1"/>
</dbReference>
<dbReference type="InterPro" id="IPR003148">
    <property type="entry name" value="RCK_N"/>
</dbReference>
<evidence type="ECO:0000256" key="11">
    <source>
        <dbReference type="ARBA" id="ARBA00034430"/>
    </source>
</evidence>
<dbReference type="SUPFAM" id="SSF81324">
    <property type="entry name" value="Voltage-gated potassium channels"/>
    <property type="match status" value="1"/>
</dbReference>
<dbReference type="InterPro" id="IPR047871">
    <property type="entry name" value="K_chnl_Slo-like"/>
</dbReference>
<evidence type="ECO:0008006" key="19">
    <source>
        <dbReference type="Google" id="ProtNLM"/>
    </source>
</evidence>
<accession>A0ABN9TG89</accession>
<reference evidence="17" key="1">
    <citation type="submission" date="2023-10" db="EMBL/GenBank/DDBJ databases">
        <authorList>
            <person name="Chen Y."/>
            <person name="Shah S."/>
            <person name="Dougan E. K."/>
            <person name="Thang M."/>
            <person name="Chan C."/>
        </authorList>
    </citation>
    <scope>NUCLEOTIDE SEQUENCE [LARGE SCALE GENOMIC DNA]</scope>
</reference>
<dbReference type="InterPro" id="IPR013099">
    <property type="entry name" value="K_chnl_dom"/>
</dbReference>
<keyword evidence="6" id="KW-0630">Potassium</keyword>
<evidence type="ECO:0000259" key="14">
    <source>
        <dbReference type="Pfam" id="PF03493"/>
    </source>
</evidence>
<evidence type="ECO:0000256" key="7">
    <source>
        <dbReference type="ARBA" id="ARBA00022989"/>
    </source>
</evidence>
<evidence type="ECO:0000256" key="13">
    <source>
        <dbReference type="SAM" id="Phobius"/>
    </source>
</evidence>
<gene>
    <name evidence="17" type="ORF">PCOR1329_LOCUS38822</name>
</gene>
<keyword evidence="8" id="KW-0406">Ion transport</keyword>
<feature type="domain" description="Calcium-activated potassium channel BK alpha subunit" evidence="14">
    <location>
        <begin position="455"/>
        <end position="534"/>
    </location>
</feature>